<evidence type="ECO:0000256" key="1">
    <source>
        <dbReference type="ARBA" id="ARBA00022723"/>
    </source>
</evidence>
<dbReference type="InterPro" id="IPR032466">
    <property type="entry name" value="Metal_Hydrolase"/>
</dbReference>
<keyword evidence="1" id="KW-0479">Metal-binding</keyword>
<dbReference type="Pfam" id="PF02126">
    <property type="entry name" value="PTE"/>
    <property type="match status" value="1"/>
</dbReference>
<dbReference type="PANTHER" id="PTHR10819:SF3">
    <property type="entry name" value="PHOSPHOTRIESTERASE-RELATED PROTEIN"/>
    <property type="match status" value="1"/>
</dbReference>
<sequence>MISPSSPPPLPASKTVSTVLGPVPLHTIGLTDAHNHVWINPPAGVAPGAPVLNDYGASLRELLLFHQAGGRALLDFQPYGCGRDARLLRQLARESGVHLITCTGFHLRKYYPPESPLWELSTEAASELFIREITLGTEETLSERDPAPVQAGFIKAACEATLEASPRHLFEAAACAARQTGAMVAVHTEKGASAEQIVDFFHRQGLPPTRLMLCHIDKRPDPLLHQELARAGVLLEYDTFFRPQYHPEERLWPLLEAMGKADLCGSIALATDLADLSMWASTGKGPGLASLPLIIRAHLLERGFNPAEVQAMLGENVLQRLAG</sequence>
<dbReference type="GO" id="GO:0016787">
    <property type="term" value="F:hydrolase activity"/>
    <property type="evidence" value="ECO:0007669"/>
    <property type="project" value="UniProtKB-KW"/>
</dbReference>
<dbReference type="AlphaFoldDB" id="A0A3D1JFQ8"/>
<accession>A0A3D1JFQ8</accession>
<protein>
    <recommendedName>
        <fullName evidence="7">Phosphotriesterase</fullName>
    </recommendedName>
</protein>
<comment type="similarity">
    <text evidence="4">Belongs to the metallo-dependent hydrolases superfamily. Phosphotriesterase family.</text>
</comment>
<evidence type="ECO:0000256" key="4">
    <source>
        <dbReference type="PROSITE-ProRule" id="PRU00679"/>
    </source>
</evidence>
<reference evidence="5 6" key="1">
    <citation type="journal article" date="2018" name="Nat. Biotechnol.">
        <title>A standardized bacterial taxonomy based on genome phylogeny substantially revises the tree of life.</title>
        <authorList>
            <person name="Parks D.H."/>
            <person name="Chuvochina M."/>
            <person name="Waite D.W."/>
            <person name="Rinke C."/>
            <person name="Skarshewski A."/>
            <person name="Chaumeil P.A."/>
            <person name="Hugenholtz P."/>
        </authorList>
    </citation>
    <scope>NUCLEOTIDE SEQUENCE [LARGE SCALE GENOMIC DNA]</scope>
    <source>
        <strain evidence="5">UBA8781</strain>
    </source>
</reference>
<dbReference type="PROSITE" id="PS51347">
    <property type="entry name" value="PHOSPHOTRIESTERASE_2"/>
    <property type="match status" value="1"/>
</dbReference>
<organism evidence="5 6">
    <name type="scientific">Anaerolinea thermolimosa</name>
    <dbReference type="NCBI Taxonomy" id="229919"/>
    <lineage>
        <taxon>Bacteria</taxon>
        <taxon>Bacillati</taxon>
        <taxon>Chloroflexota</taxon>
        <taxon>Anaerolineae</taxon>
        <taxon>Anaerolineales</taxon>
        <taxon>Anaerolineaceae</taxon>
        <taxon>Anaerolinea</taxon>
    </lineage>
</organism>
<dbReference type="InterPro" id="IPR001559">
    <property type="entry name" value="Phosphotriesterase"/>
</dbReference>
<dbReference type="PANTHER" id="PTHR10819">
    <property type="entry name" value="PHOSPHOTRIESTERASE-RELATED"/>
    <property type="match status" value="1"/>
</dbReference>
<feature type="modified residue" description="N6-carboxylysine" evidence="3 4">
    <location>
        <position position="155"/>
    </location>
</feature>
<gene>
    <name evidence="5" type="ORF">DEQ80_05650</name>
</gene>
<name>A0A3D1JFQ8_9CHLR</name>
<dbReference type="Gene3D" id="3.20.20.140">
    <property type="entry name" value="Metal-dependent hydrolases"/>
    <property type="match status" value="1"/>
</dbReference>
<keyword evidence="2" id="KW-0378">Hydrolase</keyword>
<dbReference type="GO" id="GO:0008270">
    <property type="term" value="F:zinc ion binding"/>
    <property type="evidence" value="ECO:0007669"/>
    <property type="project" value="InterPro"/>
</dbReference>
<dbReference type="Proteomes" id="UP000264141">
    <property type="component" value="Unassembled WGS sequence"/>
</dbReference>
<dbReference type="EMBL" id="DPBP01000024">
    <property type="protein sequence ID" value="HCE17323.1"/>
    <property type="molecule type" value="Genomic_DNA"/>
</dbReference>
<evidence type="ECO:0000313" key="5">
    <source>
        <dbReference type="EMBL" id="HCE17323.1"/>
    </source>
</evidence>
<dbReference type="SUPFAM" id="SSF51556">
    <property type="entry name" value="Metallo-dependent hydrolases"/>
    <property type="match status" value="1"/>
</dbReference>
<proteinExistence type="inferred from homology"/>
<evidence type="ECO:0000313" key="6">
    <source>
        <dbReference type="Proteomes" id="UP000264141"/>
    </source>
</evidence>
<evidence type="ECO:0000256" key="3">
    <source>
        <dbReference type="PIRSR" id="PIRSR601559-50"/>
    </source>
</evidence>
<dbReference type="STRING" id="229919.GCA_001050195_03133"/>
<comment type="caution">
    <text evidence="5">The sequence shown here is derived from an EMBL/GenBank/DDBJ whole genome shotgun (WGS) entry which is preliminary data.</text>
</comment>
<evidence type="ECO:0000256" key="2">
    <source>
        <dbReference type="ARBA" id="ARBA00022801"/>
    </source>
</evidence>
<evidence type="ECO:0008006" key="7">
    <source>
        <dbReference type="Google" id="ProtNLM"/>
    </source>
</evidence>